<dbReference type="Proteomes" id="UP000055048">
    <property type="component" value="Unassembled WGS sequence"/>
</dbReference>
<keyword evidence="1" id="KW-1133">Transmembrane helix</keyword>
<comment type="caution">
    <text evidence="2">The sequence shown here is derived from an EMBL/GenBank/DDBJ whole genome shotgun (WGS) entry which is preliminary data.</text>
</comment>
<evidence type="ECO:0000313" key="2">
    <source>
        <dbReference type="EMBL" id="KRX40809.1"/>
    </source>
</evidence>
<accession>A0A0V0TP10</accession>
<evidence type="ECO:0000313" key="3">
    <source>
        <dbReference type="Proteomes" id="UP000055048"/>
    </source>
</evidence>
<keyword evidence="3" id="KW-1185">Reference proteome</keyword>
<keyword evidence="1" id="KW-0472">Membrane</keyword>
<keyword evidence="1" id="KW-0812">Transmembrane</keyword>
<gene>
    <name evidence="2" type="ORF">T05_14513</name>
</gene>
<sequence>MSVKNKAFSPPLFASCICSALSKLESSLDSKCTVHYELSEEFTASIAVNTFTSVSVLAISLAWFRIRLKKEAGLGLLTAPALLQLYYSRKYVYTLLSKWGYGGRDILGIISVVGRGTLLIDRGDHTTPLIEQRFL</sequence>
<protein>
    <submittedName>
        <fullName evidence="2">Uncharacterized protein</fullName>
    </submittedName>
</protein>
<name>A0A0V0TP10_9BILA</name>
<organism evidence="2 3">
    <name type="scientific">Trichinella murrelli</name>
    <dbReference type="NCBI Taxonomy" id="144512"/>
    <lineage>
        <taxon>Eukaryota</taxon>
        <taxon>Metazoa</taxon>
        <taxon>Ecdysozoa</taxon>
        <taxon>Nematoda</taxon>
        <taxon>Enoplea</taxon>
        <taxon>Dorylaimia</taxon>
        <taxon>Trichinellida</taxon>
        <taxon>Trichinellidae</taxon>
        <taxon>Trichinella</taxon>
    </lineage>
</organism>
<dbReference type="EMBL" id="JYDJ01000188">
    <property type="protein sequence ID" value="KRX40809.1"/>
    <property type="molecule type" value="Genomic_DNA"/>
</dbReference>
<feature type="transmembrane region" description="Helical" evidence="1">
    <location>
        <begin position="46"/>
        <end position="64"/>
    </location>
</feature>
<reference evidence="2 3" key="1">
    <citation type="submission" date="2015-01" db="EMBL/GenBank/DDBJ databases">
        <title>Evolution of Trichinella species and genotypes.</title>
        <authorList>
            <person name="Korhonen P.K."/>
            <person name="Edoardo P."/>
            <person name="Giuseppe L.R."/>
            <person name="Gasser R.B."/>
        </authorList>
    </citation>
    <scope>NUCLEOTIDE SEQUENCE [LARGE SCALE GENOMIC DNA]</scope>
    <source>
        <strain evidence="2">ISS417</strain>
    </source>
</reference>
<dbReference type="AlphaFoldDB" id="A0A0V0TP10"/>
<proteinExistence type="predicted"/>
<evidence type="ECO:0000256" key="1">
    <source>
        <dbReference type="SAM" id="Phobius"/>
    </source>
</evidence>